<evidence type="ECO:0000313" key="1">
    <source>
        <dbReference type="EMBL" id="QRN55546.1"/>
    </source>
</evidence>
<protein>
    <submittedName>
        <fullName evidence="1">Uncharacterized protein</fullName>
    </submittedName>
</protein>
<dbReference type="RefSeq" id="WP_188799112.1">
    <property type="nucleotide sequence ID" value="NZ_BMIZ01000001.1"/>
</dbReference>
<proteinExistence type="predicted"/>
<dbReference type="EMBL" id="CP064030">
    <property type="protein sequence ID" value="QRN55546.1"/>
    <property type="molecule type" value="Genomic_DNA"/>
</dbReference>
<dbReference type="Proteomes" id="UP000663181">
    <property type="component" value="Chromosome"/>
</dbReference>
<name>A0ABX7H017_9GAMM</name>
<keyword evidence="2" id="KW-1185">Reference proteome</keyword>
<accession>A0ABX7H017</accession>
<gene>
    <name evidence="1" type="ORF">ISN74_09590</name>
</gene>
<reference evidence="1 2" key="1">
    <citation type="submission" date="2020-10" db="EMBL/GenBank/DDBJ databases">
        <title>Phylogeny of dyella-like bacteria.</title>
        <authorList>
            <person name="Fu J."/>
        </authorList>
    </citation>
    <scope>NUCLEOTIDE SEQUENCE [LARGE SCALE GENOMIC DNA]</scope>
    <source>
        <strain evidence="1 2">DHOB09</strain>
    </source>
</reference>
<evidence type="ECO:0000313" key="2">
    <source>
        <dbReference type="Proteomes" id="UP000663181"/>
    </source>
</evidence>
<sequence>MNACTIAGAGNKLAHGFCTMPTVWRVFVLEDGPAFDGDCAMAAPHANAPIKTDTPQALAFIIGFLSSWLFDSEVLQ</sequence>
<organism evidence="1 2">
    <name type="scientific">Dyella caseinilytica</name>
    <dbReference type="NCBI Taxonomy" id="1849581"/>
    <lineage>
        <taxon>Bacteria</taxon>
        <taxon>Pseudomonadati</taxon>
        <taxon>Pseudomonadota</taxon>
        <taxon>Gammaproteobacteria</taxon>
        <taxon>Lysobacterales</taxon>
        <taxon>Rhodanobacteraceae</taxon>
        <taxon>Dyella</taxon>
    </lineage>
</organism>